<dbReference type="NCBIfam" id="TIGR03815">
    <property type="entry name" value="CpaE_hom_Actino"/>
    <property type="match status" value="1"/>
</dbReference>
<dbReference type="KEGG" id="psim:KR76_01605"/>
<name>A0A0C5XFS5_NOCSI</name>
<dbReference type="GO" id="GO:0005829">
    <property type="term" value="C:cytosol"/>
    <property type="evidence" value="ECO:0007669"/>
    <property type="project" value="TreeGrafter"/>
</dbReference>
<dbReference type="PANTHER" id="PTHR43384:SF11">
    <property type="entry name" value="SEPTUM SITE DETERMINING PROTEIN"/>
    <property type="match status" value="1"/>
</dbReference>
<dbReference type="GO" id="GO:0009898">
    <property type="term" value="C:cytoplasmic side of plasma membrane"/>
    <property type="evidence" value="ECO:0007669"/>
    <property type="project" value="TreeGrafter"/>
</dbReference>
<organism evidence="3 4">
    <name type="scientific">Nocardioides simplex</name>
    <name type="common">Arthrobacter simplex</name>
    <dbReference type="NCBI Taxonomy" id="2045"/>
    <lineage>
        <taxon>Bacteria</taxon>
        <taxon>Bacillati</taxon>
        <taxon>Actinomycetota</taxon>
        <taxon>Actinomycetes</taxon>
        <taxon>Propionibacteriales</taxon>
        <taxon>Nocardioidaceae</taxon>
        <taxon>Pimelobacter</taxon>
    </lineage>
</organism>
<dbReference type="Proteomes" id="UP000030300">
    <property type="component" value="Chromosome"/>
</dbReference>
<dbReference type="GO" id="GO:0051782">
    <property type="term" value="P:negative regulation of cell division"/>
    <property type="evidence" value="ECO:0007669"/>
    <property type="project" value="TreeGrafter"/>
</dbReference>
<keyword evidence="4" id="KW-1185">Reference proteome</keyword>
<gene>
    <name evidence="3" type="ORF">KR76_01605</name>
</gene>
<dbReference type="SUPFAM" id="SSF52540">
    <property type="entry name" value="P-loop containing nucleoside triphosphate hydrolases"/>
    <property type="match status" value="1"/>
</dbReference>
<dbReference type="InterPro" id="IPR027417">
    <property type="entry name" value="P-loop_NTPase"/>
</dbReference>
<dbReference type="STRING" id="2045.KR76_01605"/>
<sequence length="380" mass="40129">MGLSAPGEKVVMTRNRPSNLSRTARRRTDGPPLVVTADDTLLAELLPLAAAADVTPAIARDPQTALVTWTRAPLVLVGADLADALARVVPETRPHVFVLARDEAPDELFRTTLQLGAEQVVELPASAGWLVELLADLTEQQPDRGRVIGVVGATGGAGATTLACALGQWAARSGPAALVDCDPQGPGLDRMLGLEGREGFRWDALGRTTGRLSARALREALPRRGRLGVLSWYVDERVQTLQAFAVREVLSAARRGHQVVVVDLPRSPDPLVDEVAARCDQLLVVTVASVTGVAGATRMRARFADHADPGVVLRGEAFAPDEVARAVGLPVLAQMRDQRGLAEAVDLGLGPLRSLRGPLARAAAQLLGEPARARTDEAVA</sequence>
<protein>
    <submittedName>
        <fullName evidence="3">Septum site-determining protein MinD</fullName>
    </submittedName>
</protein>
<dbReference type="HOGENOM" id="CLU_042654_2_1_11"/>
<dbReference type="InterPro" id="IPR050625">
    <property type="entry name" value="ParA/MinD_ATPase"/>
</dbReference>
<evidence type="ECO:0000313" key="3">
    <source>
        <dbReference type="EMBL" id="AJR18016.1"/>
    </source>
</evidence>
<evidence type="ECO:0000259" key="2">
    <source>
        <dbReference type="Pfam" id="PF26563"/>
    </source>
</evidence>
<feature type="domain" description="Rv3660c-like CheY-like N-terminal" evidence="2">
    <location>
        <begin position="35"/>
        <end position="143"/>
    </location>
</feature>
<dbReference type="InterPro" id="IPR022521">
    <property type="entry name" value="Rv3660c"/>
</dbReference>
<dbReference type="Gene3D" id="3.40.50.300">
    <property type="entry name" value="P-loop containing nucleotide triphosphate hydrolases"/>
    <property type="match status" value="1"/>
</dbReference>
<evidence type="ECO:0000256" key="1">
    <source>
        <dbReference type="SAM" id="MobiDB-lite"/>
    </source>
</evidence>
<reference evidence="3 4" key="1">
    <citation type="journal article" date="2015" name="Genome Announc.">
        <title>Complete Genome Sequence of Steroid-Transforming Nocardioides simplex VKM Ac-2033D.</title>
        <authorList>
            <person name="Shtratnikova V.Y."/>
            <person name="Schelkunov M.I."/>
            <person name="Pekov Y.A."/>
            <person name="Fokina V.V."/>
            <person name="Logacheva M.D."/>
            <person name="Sokolov S.L."/>
            <person name="Bragin E.Y."/>
            <person name="Ashapkin V.V."/>
            <person name="Donova M.V."/>
        </authorList>
    </citation>
    <scope>NUCLEOTIDE SEQUENCE [LARGE SCALE GENOMIC DNA]</scope>
    <source>
        <strain evidence="3 4">VKM Ac-2033D</strain>
    </source>
</reference>
<dbReference type="EMBL" id="CP009896">
    <property type="protein sequence ID" value="AJR18016.1"/>
    <property type="molecule type" value="Genomic_DNA"/>
</dbReference>
<accession>A0A0C5XFS5</accession>
<feature type="region of interest" description="Disordered" evidence="1">
    <location>
        <begin position="1"/>
        <end position="30"/>
    </location>
</feature>
<dbReference type="PANTHER" id="PTHR43384">
    <property type="entry name" value="SEPTUM SITE-DETERMINING PROTEIN MIND HOMOLOG, CHLOROPLASTIC-RELATED"/>
    <property type="match status" value="1"/>
</dbReference>
<evidence type="ECO:0000313" key="4">
    <source>
        <dbReference type="Proteomes" id="UP000030300"/>
    </source>
</evidence>
<proteinExistence type="predicted"/>
<dbReference type="Pfam" id="PF26563">
    <property type="entry name" value="Rv3660c_N"/>
    <property type="match status" value="1"/>
</dbReference>
<dbReference type="InterPro" id="IPR059050">
    <property type="entry name" value="Rv3660c_N"/>
</dbReference>
<dbReference type="GO" id="GO:0016887">
    <property type="term" value="F:ATP hydrolysis activity"/>
    <property type="evidence" value="ECO:0007669"/>
    <property type="project" value="TreeGrafter"/>
</dbReference>
<dbReference type="AlphaFoldDB" id="A0A0C5XFS5"/>
<dbReference type="GO" id="GO:0005524">
    <property type="term" value="F:ATP binding"/>
    <property type="evidence" value="ECO:0007669"/>
    <property type="project" value="TreeGrafter"/>
</dbReference>